<dbReference type="EMBL" id="PGUY01000005">
    <property type="protein sequence ID" value="PLT31519.1"/>
    <property type="molecule type" value="Genomic_DNA"/>
</dbReference>
<name>A0A2N5MAY8_9BACI</name>
<gene>
    <name evidence="1" type="ORF">CUU66_02175</name>
</gene>
<dbReference type="OrthoDB" id="2889170at2"/>
<proteinExistence type="predicted"/>
<evidence type="ECO:0000313" key="1">
    <source>
        <dbReference type="EMBL" id="PLT31519.1"/>
    </source>
</evidence>
<dbReference type="RefSeq" id="WP_101640051.1">
    <property type="nucleotide sequence ID" value="NZ_PGUY01000005.1"/>
</dbReference>
<sequence length="99" mass="11274">MKEENVFNNAPADVPVLRKMEDIWKTTCGTWENCNDVTVTSFLSRCEQDGIDPQFCMSWIEQNSDKIPNWSAVSDTTREWVNEHTSTGSPVGFDGELQQ</sequence>
<dbReference type="Proteomes" id="UP000234748">
    <property type="component" value="Unassembled WGS sequence"/>
</dbReference>
<reference evidence="1 2" key="1">
    <citation type="submission" date="2017-11" db="EMBL/GenBank/DDBJ databases">
        <title>Comparitive Functional Genomics of Dry Heat Resistant strains isolated from the Viking Spacecraft.</title>
        <authorList>
            <person name="Seuylemezian A."/>
            <person name="Cooper K."/>
            <person name="Vaishampayan P."/>
        </authorList>
    </citation>
    <scope>NUCLEOTIDE SEQUENCE [LARGE SCALE GENOMIC DNA]</scope>
    <source>
        <strain evidence="1 2">V1-29</strain>
    </source>
</reference>
<keyword evidence="2" id="KW-1185">Reference proteome</keyword>
<evidence type="ECO:0000313" key="2">
    <source>
        <dbReference type="Proteomes" id="UP000234748"/>
    </source>
</evidence>
<comment type="caution">
    <text evidence="1">The sequence shown here is derived from an EMBL/GenBank/DDBJ whole genome shotgun (WGS) entry which is preliminary data.</text>
</comment>
<accession>A0A2N5MAY8</accession>
<dbReference type="AlphaFoldDB" id="A0A2N5MAY8"/>
<organism evidence="1 2">
    <name type="scientific">Peribacillus deserti</name>
    <dbReference type="NCBI Taxonomy" id="673318"/>
    <lineage>
        <taxon>Bacteria</taxon>
        <taxon>Bacillati</taxon>
        <taxon>Bacillota</taxon>
        <taxon>Bacilli</taxon>
        <taxon>Bacillales</taxon>
        <taxon>Bacillaceae</taxon>
        <taxon>Peribacillus</taxon>
    </lineage>
</organism>
<protein>
    <submittedName>
        <fullName evidence="1">Uncharacterized protein</fullName>
    </submittedName>
</protein>